<protein>
    <submittedName>
        <fullName evidence="2">Uncharacterized protein</fullName>
    </submittedName>
</protein>
<evidence type="ECO:0000256" key="1">
    <source>
        <dbReference type="SAM" id="MobiDB-lite"/>
    </source>
</evidence>
<feature type="region of interest" description="Disordered" evidence="1">
    <location>
        <begin position="53"/>
        <end position="81"/>
    </location>
</feature>
<evidence type="ECO:0000313" key="2">
    <source>
        <dbReference type="EMBL" id="TYK07342.1"/>
    </source>
</evidence>
<proteinExistence type="predicted"/>
<organism evidence="2 3">
    <name type="scientific">Cucumis melo var. makuwa</name>
    <name type="common">Oriental melon</name>
    <dbReference type="NCBI Taxonomy" id="1194695"/>
    <lineage>
        <taxon>Eukaryota</taxon>
        <taxon>Viridiplantae</taxon>
        <taxon>Streptophyta</taxon>
        <taxon>Embryophyta</taxon>
        <taxon>Tracheophyta</taxon>
        <taxon>Spermatophyta</taxon>
        <taxon>Magnoliopsida</taxon>
        <taxon>eudicotyledons</taxon>
        <taxon>Gunneridae</taxon>
        <taxon>Pentapetalae</taxon>
        <taxon>rosids</taxon>
        <taxon>fabids</taxon>
        <taxon>Cucurbitales</taxon>
        <taxon>Cucurbitaceae</taxon>
        <taxon>Benincaseae</taxon>
        <taxon>Cucumis</taxon>
    </lineage>
</organism>
<comment type="caution">
    <text evidence="2">The sequence shown here is derived from an EMBL/GenBank/DDBJ whole genome shotgun (WGS) entry which is preliminary data.</text>
</comment>
<reference evidence="2 3" key="1">
    <citation type="submission" date="2019-08" db="EMBL/GenBank/DDBJ databases">
        <title>Draft genome sequences of two oriental melons (Cucumis melo L. var makuwa).</title>
        <authorList>
            <person name="Kwon S.-Y."/>
        </authorList>
    </citation>
    <scope>NUCLEOTIDE SEQUENCE [LARGE SCALE GENOMIC DNA]</scope>
    <source>
        <strain evidence="3">cv. Chang Bougi</strain>
        <tissue evidence="2">Leaf</tissue>
    </source>
</reference>
<accession>A0A5D3C7T7</accession>
<dbReference type="EMBL" id="SSTD01013307">
    <property type="protein sequence ID" value="TYK07342.1"/>
    <property type="molecule type" value="Genomic_DNA"/>
</dbReference>
<dbReference type="Proteomes" id="UP000321947">
    <property type="component" value="Unassembled WGS sequence"/>
</dbReference>
<name>A0A5D3C7T7_CUCMM</name>
<evidence type="ECO:0000313" key="3">
    <source>
        <dbReference type="Proteomes" id="UP000321947"/>
    </source>
</evidence>
<dbReference type="AlphaFoldDB" id="A0A5D3C7T7"/>
<gene>
    <name evidence="2" type="ORF">E5676_scaffold202G00580</name>
</gene>
<sequence>MKVNADNKPFTKAKSHFADAKFYTKSDDMSVVISTEVPVAKGTYKHVQEMITTKKSNKGDTPHGQQDDEPVEVDVLNRVVL</sequence>